<dbReference type="EMBL" id="CP046173">
    <property type="protein sequence ID" value="QIS20077.1"/>
    <property type="molecule type" value="Genomic_DNA"/>
</dbReference>
<sequence length="220" mass="23339">MTADPASTSAAAATWLHRVVETIRTETGSCEIGDCDTAPSLRVVHDWYARALGPMLIEASAARGGSSAQEAVQDMHIRALAGEAHAEDAWCTALEPALREIFEHAYPYTRAYTTAANAASAYAASHGYPDDEARRYGDSYAELNTTANARVHATANAKAHARALARAFSTGNTTAYTETYPAARLRAAVRSLTATDPTRVPAIWSHLGETLAETLTAAGT</sequence>
<reference evidence="1 2" key="1">
    <citation type="journal article" date="2019" name="ACS Chem. Biol.">
        <title>Identification and Mobilization of a Cryptic Antibiotic Biosynthesis Gene Locus from a Human-Pathogenic Nocardia Isolate.</title>
        <authorList>
            <person name="Herisse M."/>
            <person name="Ishida K."/>
            <person name="Porter J.L."/>
            <person name="Howden B."/>
            <person name="Hertweck C."/>
            <person name="Stinear T.P."/>
            <person name="Pidot S.J."/>
        </authorList>
    </citation>
    <scope>NUCLEOTIDE SEQUENCE [LARGE SCALE GENOMIC DNA]</scope>
    <source>
        <strain evidence="1 2">AUSMDU00012715</strain>
    </source>
</reference>
<dbReference type="AlphaFoldDB" id="A0A6G9Z404"/>
<name>A0A6G9Z404_9NOCA</name>
<dbReference type="Proteomes" id="UP000500953">
    <property type="component" value="Chromosome"/>
</dbReference>
<gene>
    <name evidence="1" type="ORF">F6W96_19040</name>
</gene>
<accession>A0A6G9Z404</accession>
<proteinExistence type="predicted"/>
<evidence type="ECO:0000313" key="1">
    <source>
        <dbReference type="EMBL" id="QIS20077.1"/>
    </source>
</evidence>
<dbReference type="RefSeq" id="WP_167487434.1">
    <property type="nucleotide sequence ID" value="NZ_CP046173.1"/>
</dbReference>
<evidence type="ECO:0000313" key="2">
    <source>
        <dbReference type="Proteomes" id="UP000500953"/>
    </source>
</evidence>
<organism evidence="1 2">
    <name type="scientific">Nocardia terpenica</name>
    <dbReference type="NCBI Taxonomy" id="455432"/>
    <lineage>
        <taxon>Bacteria</taxon>
        <taxon>Bacillati</taxon>
        <taxon>Actinomycetota</taxon>
        <taxon>Actinomycetes</taxon>
        <taxon>Mycobacteriales</taxon>
        <taxon>Nocardiaceae</taxon>
        <taxon>Nocardia</taxon>
    </lineage>
</organism>
<protein>
    <submittedName>
        <fullName evidence="1">SpcZ</fullName>
    </submittedName>
</protein>